<feature type="signal peptide" evidence="2">
    <location>
        <begin position="1"/>
        <end position="23"/>
    </location>
</feature>
<evidence type="ECO:0000313" key="3">
    <source>
        <dbReference type="EMBL" id="MBC5694592.1"/>
    </source>
</evidence>
<evidence type="ECO:0000256" key="1">
    <source>
        <dbReference type="ARBA" id="ARBA00022801"/>
    </source>
</evidence>
<dbReference type="CDD" id="cd06166">
    <property type="entry name" value="Sortase_D_2"/>
    <property type="match status" value="1"/>
</dbReference>
<dbReference type="InterPro" id="IPR042000">
    <property type="entry name" value="Sortase_D_2"/>
</dbReference>
<dbReference type="Proteomes" id="UP000641741">
    <property type="component" value="Unassembled WGS sequence"/>
</dbReference>
<comment type="caution">
    <text evidence="3">The sequence shown here is derived from an EMBL/GenBank/DDBJ whole genome shotgun (WGS) entry which is preliminary data.</text>
</comment>
<feature type="chain" id="PRO_5047130307" evidence="2">
    <location>
        <begin position="24"/>
        <end position="260"/>
    </location>
</feature>
<dbReference type="Pfam" id="PF04203">
    <property type="entry name" value="Sortase"/>
    <property type="match status" value="1"/>
</dbReference>
<keyword evidence="4" id="KW-1185">Reference proteome</keyword>
<dbReference type="SUPFAM" id="SSF63817">
    <property type="entry name" value="Sortase"/>
    <property type="match status" value="1"/>
</dbReference>
<accession>A0ABR7GJU9</accession>
<evidence type="ECO:0000256" key="2">
    <source>
        <dbReference type="SAM" id="SignalP"/>
    </source>
</evidence>
<sequence>MKHKLLCCTAFMCGIFTFPFASAFAYHYSADLYPNHFYAPTSSNRALDIDSADNSGGAAIIVPSAGMGTGAESTAPREGSPVIPVGSYVDPWGDAVEQQINTDEKLNGMENVSFNRLSGAESGSYTAQTQLTVTNGHFGAVSIGNRKLFAYVYPGATYESMRKGAGHVDSTSVWNGNVALCGHNRGSWPYFGTLKNVQVGDVITYRTSLGVRTYRVTSAGRIAAINTAVLNPTADNRITLLTCIANEPSYRLCVVGQEIK</sequence>
<gene>
    <name evidence="3" type="ORF">H8S02_01305</name>
</gene>
<dbReference type="Gene3D" id="2.40.260.10">
    <property type="entry name" value="Sortase"/>
    <property type="match status" value="1"/>
</dbReference>
<organism evidence="3 4">
    <name type="scientific">Agathobaculum hominis</name>
    <dbReference type="NCBI Taxonomy" id="2763014"/>
    <lineage>
        <taxon>Bacteria</taxon>
        <taxon>Bacillati</taxon>
        <taxon>Bacillota</taxon>
        <taxon>Clostridia</taxon>
        <taxon>Eubacteriales</taxon>
        <taxon>Butyricicoccaceae</taxon>
        <taxon>Agathobaculum</taxon>
    </lineage>
</organism>
<dbReference type="InterPro" id="IPR005754">
    <property type="entry name" value="Sortase"/>
</dbReference>
<name>A0ABR7GJU9_9FIRM</name>
<dbReference type="InterPro" id="IPR023365">
    <property type="entry name" value="Sortase_dom-sf"/>
</dbReference>
<reference evidence="3 4" key="1">
    <citation type="submission" date="2020-08" db="EMBL/GenBank/DDBJ databases">
        <title>Genome public.</title>
        <authorList>
            <person name="Liu C."/>
            <person name="Sun Q."/>
        </authorList>
    </citation>
    <scope>NUCLEOTIDE SEQUENCE [LARGE SCALE GENOMIC DNA]</scope>
    <source>
        <strain evidence="3 4">M2</strain>
    </source>
</reference>
<keyword evidence="1" id="KW-0378">Hydrolase</keyword>
<evidence type="ECO:0000313" key="4">
    <source>
        <dbReference type="Proteomes" id="UP000641741"/>
    </source>
</evidence>
<protein>
    <submittedName>
        <fullName evidence="3">Class D sortase</fullName>
    </submittedName>
</protein>
<dbReference type="RefSeq" id="WP_186968880.1">
    <property type="nucleotide sequence ID" value="NZ_JACOPK010000001.1"/>
</dbReference>
<proteinExistence type="predicted"/>
<keyword evidence="2" id="KW-0732">Signal</keyword>
<dbReference type="EMBL" id="JACOPK010000001">
    <property type="protein sequence ID" value="MBC5694592.1"/>
    <property type="molecule type" value="Genomic_DNA"/>
</dbReference>
<dbReference type="NCBIfam" id="TIGR01076">
    <property type="entry name" value="sortase_fam"/>
    <property type="match status" value="1"/>
</dbReference>